<dbReference type="SUPFAM" id="SSF53649">
    <property type="entry name" value="Alkaline phosphatase-like"/>
    <property type="match status" value="1"/>
</dbReference>
<evidence type="ECO:0000256" key="2">
    <source>
        <dbReference type="ARBA" id="ARBA00022723"/>
    </source>
</evidence>
<dbReference type="InterPro" id="IPR050738">
    <property type="entry name" value="Sulfatase"/>
</dbReference>
<reference evidence="6 7" key="1">
    <citation type="journal article" date="2011" name="Proc. Natl. Acad. Sci. U.S.A.">
        <title>Niche of harmful alga Aureococcus anophagefferens revealed through ecogenomics.</title>
        <authorList>
            <person name="Gobler C.J."/>
            <person name="Berry D.L."/>
            <person name="Dyhrman S.T."/>
            <person name="Wilhelm S.W."/>
            <person name="Salamov A."/>
            <person name="Lobanov A.V."/>
            <person name="Zhang Y."/>
            <person name="Collier J.L."/>
            <person name="Wurch L.L."/>
            <person name="Kustka A.B."/>
            <person name="Dill B.D."/>
            <person name="Shah M."/>
            <person name="VerBerkmoes N.C."/>
            <person name="Kuo A."/>
            <person name="Terry A."/>
            <person name="Pangilinan J."/>
            <person name="Lindquist E.A."/>
            <person name="Lucas S."/>
            <person name="Paulsen I.T."/>
            <person name="Hattenrath-Lehmann T.K."/>
            <person name="Talmage S.C."/>
            <person name="Walker E.A."/>
            <person name="Koch F."/>
            <person name="Burson A.M."/>
            <person name="Marcoval M.A."/>
            <person name="Tang Y.Z."/>
            <person name="Lecleir G.R."/>
            <person name="Coyne K.J."/>
            <person name="Berg G.M."/>
            <person name="Bertrand E.M."/>
            <person name="Saito M.A."/>
            <person name="Gladyshev V.N."/>
            <person name="Grigoriev I.V."/>
        </authorList>
    </citation>
    <scope>NUCLEOTIDE SEQUENCE [LARGE SCALE GENOMIC DNA]</scope>
    <source>
        <strain evidence="7">CCMP 1984</strain>
    </source>
</reference>
<dbReference type="PANTHER" id="PTHR42693:SF33">
    <property type="entry name" value="ARYLSULFATASE"/>
    <property type="match status" value="1"/>
</dbReference>
<dbReference type="InterPro" id="IPR017850">
    <property type="entry name" value="Alkaline_phosphatase_core_sf"/>
</dbReference>
<proteinExistence type="inferred from homology"/>
<keyword evidence="4" id="KW-0106">Calcium</keyword>
<dbReference type="eggNOG" id="KOG3867">
    <property type="taxonomic scope" value="Eukaryota"/>
</dbReference>
<evidence type="ECO:0000313" key="6">
    <source>
        <dbReference type="EMBL" id="EGB10289.1"/>
    </source>
</evidence>
<dbReference type="PROSITE" id="PS00149">
    <property type="entry name" value="SULFATASE_2"/>
    <property type="match status" value="1"/>
</dbReference>
<dbReference type="RefSeq" id="XP_009035100.1">
    <property type="nucleotide sequence ID" value="XM_009036852.1"/>
</dbReference>
<evidence type="ECO:0000256" key="4">
    <source>
        <dbReference type="ARBA" id="ARBA00022837"/>
    </source>
</evidence>
<dbReference type="GO" id="GO:0046872">
    <property type="term" value="F:metal ion binding"/>
    <property type="evidence" value="ECO:0007669"/>
    <property type="project" value="UniProtKB-KW"/>
</dbReference>
<evidence type="ECO:0000256" key="3">
    <source>
        <dbReference type="ARBA" id="ARBA00022801"/>
    </source>
</evidence>
<accession>F0Y395</accession>
<organism evidence="7">
    <name type="scientific">Aureococcus anophagefferens</name>
    <name type="common">Harmful bloom alga</name>
    <dbReference type="NCBI Taxonomy" id="44056"/>
    <lineage>
        <taxon>Eukaryota</taxon>
        <taxon>Sar</taxon>
        <taxon>Stramenopiles</taxon>
        <taxon>Ochrophyta</taxon>
        <taxon>Pelagophyceae</taxon>
        <taxon>Pelagomonadales</taxon>
        <taxon>Pelagomonadaceae</taxon>
        <taxon>Aureococcus</taxon>
    </lineage>
</organism>
<dbReference type="Pfam" id="PF00884">
    <property type="entry name" value="Sulfatase"/>
    <property type="match status" value="1"/>
</dbReference>
<dbReference type="KEGG" id="aaf:AURANDRAFT_23338"/>
<keyword evidence="3" id="KW-0378">Hydrolase</keyword>
<evidence type="ECO:0000259" key="5">
    <source>
        <dbReference type="Pfam" id="PF00884"/>
    </source>
</evidence>
<gene>
    <name evidence="6" type="ORF">AURANDRAFT_23338</name>
</gene>
<evidence type="ECO:0000313" key="7">
    <source>
        <dbReference type="Proteomes" id="UP000002729"/>
    </source>
</evidence>
<dbReference type="InParanoid" id="F0Y395"/>
<dbReference type="OrthoDB" id="408574at2759"/>
<dbReference type="GO" id="GO:0004065">
    <property type="term" value="F:arylsulfatase activity"/>
    <property type="evidence" value="ECO:0007669"/>
    <property type="project" value="TreeGrafter"/>
</dbReference>
<protein>
    <recommendedName>
        <fullName evidence="5">Sulfatase N-terminal domain-containing protein</fullName>
    </recommendedName>
</protein>
<sequence>MPRLARAVAEGLLFTDAHSAASTCTPSRAALLTGREPRRTKVQGVLRPSGCGGLAPSEVTVAEALRGAGYATAYVGKWHLGA</sequence>
<dbReference type="PROSITE" id="PS00523">
    <property type="entry name" value="SULFATASE_1"/>
    <property type="match status" value="1"/>
</dbReference>
<dbReference type="Gene3D" id="3.40.720.10">
    <property type="entry name" value="Alkaline Phosphatase, subunit A"/>
    <property type="match status" value="1"/>
</dbReference>
<dbReference type="InterPro" id="IPR000917">
    <property type="entry name" value="Sulfatase_N"/>
</dbReference>
<feature type="non-terminal residue" evidence="6">
    <location>
        <position position="82"/>
    </location>
</feature>
<name>F0Y395_AURAN</name>
<dbReference type="PANTHER" id="PTHR42693">
    <property type="entry name" value="ARYLSULFATASE FAMILY MEMBER"/>
    <property type="match status" value="1"/>
</dbReference>
<dbReference type="GeneID" id="20219742"/>
<evidence type="ECO:0000256" key="1">
    <source>
        <dbReference type="ARBA" id="ARBA00008779"/>
    </source>
</evidence>
<keyword evidence="7" id="KW-1185">Reference proteome</keyword>
<dbReference type="InterPro" id="IPR024607">
    <property type="entry name" value="Sulfatase_CS"/>
</dbReference>
<feature type="domain" description="Sulfatase N-terminal" evidence="5">
    <location>
        <begin position="1"/>
        <end position="81"/>
    </location>
</feature>
<dbReference type="EMBL" id="GL833124">
    <property type="protein sequence ID" value="EGB10289.1"/>
    <property type="molecule type" value="Genomic_DNA"/>
</dbReference>
<dbReference type="Proteomes" id="UP000002729">
    <property type="component" value="Unassembled WGS sequence"/>
</dbReference>
<dbReference type="AlphaFoldDB" id="F0Y395"/>
<keyword evidence="2" id="KW-0479">Metal-binding</keyword>
<comment type="similarity">
    <text evidence="1">Belongs to the sulfatase family.</text>
</comment>